<comment type="similarity">
    <text evidence="2 3">Belongs to the peptidase M14 family.</text>
</comment>
<evidence type="ECO:0000256" key="2">
    <source>
        <dbReference type="ARBA" id="ARBA00005988"/>
    </source>
</evidence>
<feature type="region of interest" description="Disordered" evidence="4">
    <location>
        <begin position="689"/>
        <end position="750"/>
    </location>
</feature>
<accession>A0ABM0MKJ8</accession>
<dbReference type="Pfam" id="PF18027">
    <property type="entry name" value="Pepdidase_M14_N"/>
    <property type="match status" value="1"/>
</dbReference>
<dbReference type="PROSITE" id="PS52035">
    <property type="entry name" value="PEPTIDASE_M14"/>
    <property type="match status" value="1"/>
</dbReference>
<dbReference type="InterPro" id="IPR040626">
    <property type="entry name" value="Pepdidase_M14_N"/>
</dbReference>
<evidence type="ECO:0000313" key="7">
    <source>
        <dbReference type="RefSeq" id="XP_006820539.1"/>
    </source>
</evidence>
<protein>
    <submittedName>
        <fullName evidence="7">Cytosolic carboxypeptidase 2-like</fullName>
    </submittedName>
</protein>
<evidence type="ECO:0000259" key="5">
    <source>
        <dbReference type="PROSITE" id="PS52035"/>
    </source>
</evidence>
<feature type="region of interest" description="Disordered" evidence="4">
    <location>
        <begin position="853"/>
        <end position="881"/>
    </location>
</feature>
<dbReference type="RefSeq" id="XP_006820539.1">
    <property type="nucleotide sequence ID" value="XM_006820476.1"/>
</dbReference>
<name>A0ABM0MKJ8_SACKO</name>
<feature type="compositionally biased region" description="Basic and acidic residues" evidence="4">
    <location>
        <begin position="697"/>
        <end position="732"/>
    </location>
</feature>
<keyword evidence="6" id="KW-1185">Reference proteome</keyword>
<dbReference type="PANTHER" id="PTHR12756:SF45">
    <property type="entry name" value="CYTOSOLIC CARBOXYPEPTIDASE NNA1"/>
    <property type="match status" value="1"/>
</dbReference>
<dbReference type="InterPro" id="IPR050821">
    <property type="entry name" value="Cytosolic_carboxypeptidase"/>
</dbReference>
<comment type="cofactor">
    <cofactor evidence="1">
        <name>Zn(2+)</name>
        <dbReference type="ChEBI" id="CHEBI:29105"/>
    </cofactor>
</comment>
<organism evidence="6 7">
    <name type="scientific">Saccoglossus kowalevskii</name>
    <name type="common">Acorn worm</name>
    <dbReference type="NCBI Taxonomy" id="10224"/>
    <lineage>
        <taxon>Eukaryota</taxon>
        <taxon>Metazoa</taxon>
        <taxon>Hemichordata</taxon>
        <taxon>Enteropneusta</taxon>
        <taxon>Harrimaniidae</taxon>
        <taxon>Saccoglossus</taxon>
    </lineage>
</organism>
<evidence type="ECO:0000313" key="6">
    <source>
        <dbReference type="Proteomes" id="UP000694865"/>
    </source>
</evidence>
<dbReference type="CDD" id="cd06907">
    <property type="entry name" value="M14_AGBL2-3_like"/>
    <property type="match status" value="1"/>
</dbReference>
<dbReference type="PANTHER" id="PTHR12756">
    <property type="entry name" value="CYTOSOLIC CARBOXYPEPTIDASE"/>
    <property type="match status" value="1"/>
</dbReference>
<evidence type="ECO:0000256" key="1">
    <source>
        <dbReference type="ARBA" id="ARBA00001947"/>
    </source>
</evidence>
<gene>
    <name evidence="7" type="primary">LOC100372232</name>
</gene>
<dbReference type="Gene3D" id="2.60.40.3120">
    <property type="match status" value="1"/>
</dbReference>
<evidence type="ECO:0000256" key="4">
    <source>
        <dbReference type="SAM" id="MobiDB-lite"/>
    </source>
</evidence>
<dbReference type="Pfam" id="PF00246">
    <property type="entry name" value="Peptidase_M14"/>
    <property type="match status" value="1"/>
</dbReference>
<sequence>MTKMPGNPCSKDQETEYDMNPYESFMRNHLRHYGYYTGRNEGYRTNITVFEDWERTHGYDVSDNESETEYENQALKDENADNRFQDERTTQLVFSYHQGKMVPKLREPRNLYALTKEQGAQHAARWPSSIEVLPNRVSHIEYVPSEPEPFYELTGLEKTPMPLPEGEGRVVYYNPAPKDAYFIRSRVGGNRNGCVNRAVKLTGPDDTTLIFESRFEGGNLYKAVQVSEYEYELYLHYDLYTKKHTQWYYFRFQNTRTGVRYRFTIVNLMKPGSLYNQGMRPLLYSEYNAAHNKVGWKRWGEDIKYYKNNVRRTNVKGDKSYYSLTWTATFQRNNDIYYFAHCYPYSYSDLQRYLLNLQNDPVRNRFCKQRVLCRTLAGNLVYVLTITSPSINPQHAKSKRAVILTARVHPGETPASWMMKGFLDYLTGDSADAKLLRDTFVFKVIPMLNPDGVIVGNYRCSLAGRDLNRNYKSVLKDSFPSVCHCKVLIKKLMEEREVVVYCDLHGHSRKQNVFIYGCENRHDLAKRFRERIFPYILNKNAPTKFCFESCKFKVQKSKDGTGRVVMWQMGIMNSFTMEATFCGTSLGKQHHFSTKDYESLGYHFCDSLLDYCDPDNSKCAQILCHLEERVRQEILAHLRAVGSPIPDDGIVDLDEDYTSAVESSTSGSDSSVDDGLPVHLLAIAPKLQKKKKLKTRKERDKKRNASDKYSSEKRESPSAEKEGLTKKEDRTNTPKVIRYQHVTSKDSHSAGRLNYARHDASSSHSALNDKGIKKAEYLEALTNAYLKNGVLPQGENEVPTFRYTAGQRGWSSMPVSGNVEGLCPHHEKTFAAQYVANHLSDLQFADDHYEWGHTTKSAEEIPSSRGSSGQQQRSRSRRDST</sequence>
<dbReference type="Gene3D" id="3.40.630.10">
    <property type="entry name" value="Zn peptidases"/>
    <property type="match status" value="1"/>
</dbReference>
<reference evidence="7" key="1">
    <citation type="submission" date="2025-08" db="UniProtKB">
        <authorList>
            <consortium name="RefSeq"/>
        </authorList>
    </citation>
    <scope>IDENTIFICATION</scope>
    <source>
        <tissue evidence="7">Testes</tissue>
    </source>
</reference>
<feature type="compositionally biased region" description="Low complexity" evidence="4">
    <location>
        <begin position="863"/>
        <end position="873"/>
    </location>
</feature>
<proteinExistence type="inferred from homology"/>
<dbReference type="GeneID" id="100372232"/>
<dbReference type="InterPro" id="IPR000834">
    <property type="entry name" value="Peptidase_M14"/>
</dbReference>
<evidence type="ECO:0000256" key="3">
    <source>
        <dbReference type="PROSITE-ProRule" id="PRU01379"/>
    </source>
</evidence>
<feature type="domain" description="Peptidase M14" evidence="5">
    <location>
        <begin position="343"/>
        <end position="612"/>
    </location>
</feature>
<dbReference type="SUPFAM" id="SSF53187">
    <property type="entry name" value="Zn-dependent exopeptidases"/>
    <property type="match status" value="1"/>
</dbReference>
<feature type="active site" description="Proton donor/acceptor" evidence="3">
    <location>
        <position position="578"/>
    </location>
</feature>
<dbReference type="Proteomes" id="UP000694865">
    <property type="component" value="Unplaced"/>
</dbReference>